<dbReference type="EC" id="2.3.1.-" evidence="6"/>
<feature type="domain" description="Lipoyl-binding" evidence="8">
    <location>
        <begin position="1"/>
        <end position="76"/>
    </location>
</feature>
<dbReference type="Pfam" id="PF02817">
    <property type="entry name" value="E3_binding"/>
    <property type="match status" value="1"/>
</dbReference>
<organism evidence="10">
    <name type="scientific">Caldilinea aerophila</name>
    <dbReference type="NCBI Taxonomy" id="133453"/>
    <lineage>
        <taxon>Bacteria</taxon>
        <taxon>Bacillati</taxon>
        <taxon>Chloroflexota</taxon>
        <taxon>Caldilineae</taxon>
        <taxon>Caldilineales</taxon>
        <taxon>Caldilineaceae</taxon>
        <taxon>Caldilinea</taxon>
    </lineage>
</organism>
<evidence type="ECO:0000256" key="2">
    <source>
        <dbReference type="ARBA" id="ARBA00007317"/>
    </source>
</evidence>
<dbReference type="InterPro" id="IPR003016">
    <property type="entry name" value="2-oxoA_DH_lipoyl-BS"/>
</dbReference>
<keyword evidence="3 6" id="KW-0808">Transferase</keyword>
<accession>A0A7C1JVK8</accession>
<dbReference type="PROSITE" id="PS51826">
    <property type="entry name" value="PSBD"/>
    <property type="match status" value="1"/>
</dbReference>
<comment type="caution">
    <text evidence="10">The sequence shown here is derived from an EMBL/GenBank/DDBJ whole genome shotgun (WGS) entry which is preliminary data.</text>
</comment>
<dbReference type="InterPro" id="IPR011053">
    <property type="entry name" value="Single_hybrid_motif"/>
</dbReference>
<feature type="region of interest" description="Disordered" evidence="7">
    <location>
        <begin position="160"/>
        <end position="191"/>
    </location>
</feature>
<comment type="cofactor">
    <cofactor evidence="1 6">
        <name>(R)-lipoate</name>
        <dbReference type="ChEBI" id="CHEBI:83088"/>
    </cofactor>
</comment>
<name>A0A7C1JVK8_9CHLR</name>
<gene>
    <name evidence="10" type="ORF">ENQ20_03845</name>
</gene>
<evidence type="ECO:0000256" key="3">
    <source>
        <dbReference type="ARBA" id="ARBA00022679"/>
    </source>
</evidence>
<reference evidence="10" key="1">
    <citation type="journal article" date="2020" name="mSystems">
        <title>Genome- and Community-Level Interaction Insights into Carbon Utilization and Element Cycling Functions of Hydrothermarchaeota in Hydrothermal Sediment.</title>
        <authorList>
            <person name="Zhou Z."/>
            <person name="Liu Y."/>
            <person name="Xu W."/>
            <person name="Pan J."/>
            <person name="Luo Z.H."/>
            <person name="Li M."/>
        </authorList>
    </citation>
    <scope>NUCLEOTIDE SEQUENCE [LARGE SCALE GENOMIC DNA]</scope>
    <source>
        <strain evidence="10">SpSt-289</strain>
    </source>
</reference>
<dbReference type="AlphaFoldDB" id="A0A7C1JVK8"/>
<dbReference type="InterPro" id="IPR050743">
    <property type="entry name" value="2-oxoacid_DH_E2_comp"/>
</dbReference>
<dbReference type="InterPro" id="IPR004167">
    <property type="entry name" value="PSBD"/>
</dbReference>
<evidence type="ECO:0000256" key="5">
    <source>
        <dbReference type="ARBA" id="ARBA00023315"/>
    </source>
</evidence>
<dbReference type="EMBL" id="DSMG01000044">
    <property type="protein sequence ID" value="HDX30608.1"/>
    <property type="molecule type" value="Genomic_DNA"/>
</dbReference>
<dbReference type="SUPFAM" id="SSF52777">
    <property type="entry name" value="CoA-dependent acyltransferases"/>
    <property type="match status" value="1"/>
</dbReference>
<dbReference type="Gene3D" id="3.30.559.10">
    <property type="entry name" value="Chloramphenicol acetyltransferase-like domain"/>
    <property type="match status" value="1"/>
</dbReference>
<dbReference type="PROSITE" id="PS50968">
    <property type="entry name" value="BIOTINYL_LIPOYL"/>
    <property type="match status" value="1"/>
</dbReference>
<dbReference type="InterPro" id="IPR036625">
    <property type="entry name" value="E3-bd_dom_sf"/>
</dbReference>
<dbReference type="SUPFAM" id="SSF47005">
    <property type="entry name" value="Peripheral subunit-binding domain of 2-oxo acid dehydrogenase complex"/>
    <property type="match status" value="1"/>
</dbReference>
<protein>
    <recommendedName>
        <fullName evidence="6">Dihydrolipoamide acetyltransferase component of pyruvate dehydrogenase complex</fullName>
        <ecNumber evidence="6">2.3.1.-</ecNumber>
    </recommendedName>
</protein>
<evidence type="ECO:0000256" key="7">
    <source>
        <dbReference type="SAM" id="MobiDB-lite"/>
    </source>
</evidence>
<dbReference type="Gene3D" id="2.40.50.100">
    <property type="match status" value="1"/>
</dbReference>
<dbReference type="Gene3D" id="4.10.320.10">
    <property type="entry name" value="E3-binding domain"/>
    <property type="match status" value="1"/>
</dbReference>
<dbReference type="InterPro" id="IPR001078">
    <property type="entry name" value="2-oxoacid_DH_actylTfrase"/>
</dbReference>
<dbReference type="PROSITE" id="PS00189">
    <property type="entry name" value="LIPOYL"/>
    <property type="match status" value="1"/>
</dbReference>
<evidence type="ECO:0000259" key="9">
    <source>
        <dbReference type="PROSITE" id="PS51826"/>
    </source>
</evidence>
<evidence type="ECO:0000256" key="6">
    <source>
        <dbReference type="RuleBase" id="RU003423"/>
    </source>
</evidence>
<evidence type="ECO:0000256" key="4">
    <source>
        <dbReference type="ARBA" id="ARBA00022823"/>
    </source>
</evidence>
<dbReference type="GO" id="GO:0005737">
    <property type="term" value="C:cytoplasm"/>
    <property type="evidence" value="ECO:0007669"/>
    <property type="project" value="TreeGrafter"/>
</dbReference>
<keyword evidence="4 6" id="KW-0450">Lipoyl</keyword>
<keyword evidence="5 6" id="KW-0012">Acyltransferase</keyword>
<proteinExistence type="inferred from homology"/>
<evidence type="ECO:0000256" key="1">
    <source>
        <dbReference type="ARBA" id="ARBA00001938"/>
    </source>
</evidence>
<dbReference type="PANTHER" id="PTHR43178">
    <property type="entry name" value="DIHYDROLIPOAMIDE ACETYLTRANSFERASE COMPONENT OF PYRUVATE DEHYDROGENASE COMPLEX"/>
    <property type="match status" value="1"/>
</dbReference>
<dbReference type="GO" id="GO:0016407">
    <property type="term" value="F:acetyltransferase activity"/>
    <property type="evidence" value="ECO:0007669"/>
    <property type="project" value="TreeGrafter"/>
</dbReference>
<feature type="domain" description="Peripheral subunit-binding (PSBD)" evidence="9">
    <location>
        <begin position="122"/>
        <end position="159"/>
    </location>
</feature>
<dbReference type="InterPro" id="IPR000089">
    <property type="entry name" value="Biotin_lipoyl"/>
</dbReference>
<dbReference type="SUPFAM" id="SSF51230">
    <property type="entry name" value="Single hybrid motif"/>
    <property type="match status" value="1"/>
</dbReference>
<sequence>MAEFRMPSLGADMQSGKLLEWLVKPGDVVKRGQVIAVVGTEKGDIEVEVFEEGVVRALLAAPGTEMPVGAPIAIIESAAEAEKVAAAPVSRPADVTGEATKTVAEKVTAVPAPRPANGQRIRVSPLARKLAAELGVDLSQVRGTGPQGAIDKADVERAAAALKAQQEAPPPVPTQPVEAPAPPPPAKPVDKSSAEFQASMRRAIALAMARSNREIPHYYLETRINMAKALAWLEAENLKRPIQNRLLPAVLLIKAVAKALTQVPQLNGYWIDDALQVAEAIHIGFAIALRQGGLVTPAIHHADLKSADELMETLRDLIMRTRAGRLRSSELTDATITLTSLGDMGVEKVFGVIYPPQVALVGFGRVTEEVWVENGLIGVRPVVYATLAGDHRASDGRTGAEFLDVLNRLLQEPETLFSA</sequence>
<dbReference type="CDD" id="cd06849">
    <property type="entry name" value="lipoyl_domain"/>
    <property type="match status" value="1"/>
</dbReference>
<dbReference type="Pfam" id="PF00198">
    <property type="entry name" value="2-oxoacid_dh"/>
    <property type="match status" value="1"/>
</dbReference>
<dbReference type="Pfam" id="PF00364">
    <property type="entry name" value="Biotin_lipoyl"/>
    <property type="match status" value="1"/>
</dbReference>
<feature type="compositionally biased region" description="Pro residues" evidence="7">
    <location>
        <begin position="168"/>
        <end position="187"/>
    </location>
</feature>
<dbReference type="PANTHER" id="PTHR43178:SF5">
    <property type="entry name" value="LIPOAMIDE ACYLTRANSFERASE COMPONENT OF BRANCHED-CHAIN ALPHA-KETO ACID DEHYDROGENASE COMPLEX, MITOCHONDRIAL"/>
    <property type="match status" value="1"/>
</dbReference>
<evidence type="ECO:0000313" key="10">
    <source>
        <dbReference type="EMBL" id="HDX30608.1"/>
    </source>
</evidence>
<comment type="similarity">
    <text evidence="2 6">Belongs to the 2-oxoacid dehydrogenase family.</text>
</comment>
<evidence type="ECO:0000259" key="8">
    <source>
        <dbReference type="PROSITE" id="PS50968"/>
    </source>
</evidence>
<dbReference type="GO" id="GO:0031405">
    <property type="term" value="F:lipoic acid binding"/>
    <property type="evidence" value="ECO:0007669"/>
    <property type="project" value="TreeGrafter"/>
</dbReference>
<dbReference type="InterPro" id="IPR023213">
    <property type="entry name" value="CAT-like_dom_sf"/>
</dbReference>